<feature type="region of interest" description="Disordered" evidence="1">
    <location>
        <begin position="106"/>
        <end position="138"/>
    </location>
</feature>
<evidence type="ECO:0000313" key="5">
    <source>
        <dbReference type="Proteomes" id="UP001305498"/>
    </source>
</evidence>
<organism evidence="4 5">
    <name type="scientific">Microbacterium betulae</name>
    <dbReference type="NCBI Taxonomy" id="2981139"/>
    <lineage>
        <taxon>Bacteria</taxon>
        <taxon>Bacillati</taxon>
        <taxon>Actinomycetota</taxon>
        <taxon>Actinomycetes</taxon>
        <taxon>Micrococcales</taxon>
        <taxon>Microbacteriaceae</taxon>
        <taxon>Microbacterium</taxon>
    </lineage>
</organism>
<dbReference type="RefSeq" id="WP_317140903.1">
    <property type="nucleotide sequence ID" value="NZ_CP118157.1"/>
</dbReference>
<feature type="transmembrane region" description="Helical" evidence="2">
    <location>
        <begin position="175"/>
        <end position="194"/>
    </location>
</feature>
<keyword evidence="2" id="KW-1133">Transmembrane helix</keyword>
<dbReference type="Proteomes" id="UP001305498">
    <property type="component" value="Chromosome"/>
</dbReference>
<keyword evidence="5" id="KW-1185">Reference proteome</keyword>
<accession>A0AA97FJX5</accession>
<name>A0AA97FJX5_9MICO</name>
<reference evidence="4 5" key="1">
    <citation type="submission" date="2023-02" db="EMBL/GenBank/DDBJ databases">
        <title>Microbacterium betulae sp. nov., isolated from birch wood.</title>
        <authorList>
            <person name="Pasciak M."/>
            <person name="Pawlik K.J."/>
            <person name="Martynowski D."/>
            <person name="Laczmanski L."/>
            <person name="Ciekot J."/>
            <person name="Szponar B."/>
            <person name="Wojcik-Fatla A."/>
            <person name="Mackiewicz B."/>
            <person name="Farian E."/>
            <person name="Cholewa G."/>
            <person name="Cholewa A."/>
            <person name="Dutkiewicz J."/>
        </authorList>
    </citation>
    <scope>NUCLEOTIDE SEQUENCE [LARGE SCALE GENOMIC DNA]</scope>
    <source>
        <strain evidence="4 5">AB</strain>
    </source>
</reference>
<gene>
    <name evidence="4" type="ORF">N8K70_07125</name>
</gene>
<dbReference type="Pfam" id="PF10756">
    <property type="entry name" value="bPH_6"/>
    <property type="match status" value="1"/>
</dbReference>
<proteinExistence type="predicted"/>
<feature type="compositionally biased region" description="Basic and acidic residues" evidence="1">
    <location>
        <begin position="117"/>
        <end position="132"/>
    </location>
</feature>
<feature type="transmembrane region" description="Helical" evidence="2">
    <location>
        <begin position="12"/>
        <end position="30"/>
    </location>
</feature>
<sequence>MPVVFRPRLNRVMSVLIWAVSGAVMVVGVVRGGPQTLPVLLPWAALAAVTWAVLWQPHVRLDDEEVRLVNVLRTVDVPWPALVHVDTKYALTLHVPGRAFSATAAPAPGRMGAASARRAERRSSGYDGRGLRPGDLLGTDSGQAATLVRERWQRLLDAGAIETGTAETYDVRPRWNVPAVVAIAAAVVLLLLGWTG</sequence>
<dbReference type="InterPro" id="IPR019692">
    <property type="entry name" value="CFP-6_PH"/>
</dbReference>
<keyword evidence="2" id="KW-0812">Transmembrane</keyword>
<keyword evidence="2" id="KW-0472">Membrane</keyword>
<feature type="domain" description="Low molecular weight protein antigen 6 PH" evidence="3">
    <location>
        <begin position="57"/>
        <end position="108"/>
    </location>
</feature>
<evidence type="ECO:0000313" key="4">
    <source>
        <dbReference type="EMBL" id="WOF24430.1"/>
    </source>
</evidence>
<dbReference type="EMBL" id="CP118157">
    <property type="protein sequence ID" value="WOF24430.1"/>
    <property type="molecule type" value="Genomic_DNA"/>
</dbReference>
<protein>
    <submittedName>
        <fullName evidence="4">PH domain-containing protein</fullName>
    </submittedName>
</protein>
<dbReference type="AlphaFoldDB" id="A0AA97FJX5"/>
<evidence type="ECO:0000256" key="2">
    <source>
        <dbReference type="SAM" id="Phobius"/>
    </source>
</evidence>
<evidence type="ECO:0000256" key="1">
    <source>
        <dbReference type="SAM" id="MobiDB-lite"/>
    </source>
</evidence>
<evidence type="ECO:0000259" key="3">
    <source>
        <dbReference type="Pfam" id="PF10756"/>
    </source>
</evidence>
<dbReference type="KEGG" id="mbet:N8K70_07125"/>
<feature type="transmembrane region" description="Helical" evidence="2">
    <location>
        <begin position="36"/>
        <end position="55"/>
    </location>
</feature>
<feature type="compositionally biased region" description="Low complexity" evidence="1">
    <location>
        <begin position="106"/>
        <end position="116"/>
    </location>
</feature>